<dbReference type="SMART" id="SM00131">
    <property type="entry name" value="KU"/>
    <property type="match status" value="1"/>
</dbReference>
<dbReference type="PROSITE" id="PS50940">
    <property type="entry name" value="CHIT_BIND_II"/>
    <property type="match status" value="2"/>
</dbReference>
<keyword evidence="1" id="KW-0147">Chitin-binding</keyword>
<evidence type="ECO:0000256" key="2">
    <source>
        <dbReference type="ARBA" id="ARBA00022729"/>
    </source>
</evidence>
<dbReference type="InterPro" id="IPR020901">
    <property type="entry name" value="Prtase_inh_Kunz-CS"/>
</dbReference>
<name>A0A4Y2ADL1_ARAVE</name>
<dbReference type="EMBL" id="BGPR01000014">
    <property type="protein sequence ID" value="GBL77953.1"/>
    <property type="molecule type" value="Genomic_DNA"/>
</dbReference>
<evidence type="ECO:0000313" key="8">
    <source>
        <dbReference type="EMBL" id="GBL77953.1"/>
    </source>
</evidence>
<evidence type="ECO:0000256" key="3">
    <source>
        <dbReference type="ARBA" id="ARBA00022737"/>
    </source>
</evidence>
<dbReference type="Gene3D" id="2.170.140.10">
    <property type="entry name" value="Chitin binding domain"/>
    <property type="match status" value="2"/>
</dbReference>
<feature type="non-terminal residue" evidence="8">
    <location>
        <position position="1"/>
    </location>
</feature>
<feature type="domain" description="Chitin-binding type-2" evidence="7">
    <location>
        <begin position="46"/>
        <end position="100"/>
    </location>
</feature>
<dbReference type="PANTHER" id="PTHR23301">
    <property type="entry name" value="CHITIN BINDING PERITROPHIN-A"/>
    <property type="match status" value="1"/>
</dbReference>
<dbReference type="Pfam" id="PF01607">
    <property type="entry name" value="CBM_14"/>
    <property type="match status" value="2"/>
</dbReference>
<dbReference type="GO" id="GO:0004867">
    <property type="term" value="F:serine-type endopeptidase inhibitor activity"/>
    <property type="evidence" value="ECO:0007669"/>
    <property type="project" value="InterPro"/>
</dbReference>
<evidence type="ECO:0000256" key="4">
    <source>
        <dbReference type="ARBA" id="ARBA00023157"/>
    </source>
</evidence>
<dbReference type="GO" id="GO:0005576">
    <property type="term" value="C:extracellular region"/>
    <property type="evidence" value="ECO:0007669"/>
    <property type="project" value="InterPro"/>
</dbReference>
<feature type="domain" description="BPTI/Kunitz inhibitor" evidence="6">
    <location>
        <begin position="1"/>
        <end position="36"/>
    </location>
</feature>
<keyword evidence="5" id="KW-0325">Glycoprotein</keyword>
<dbReference type="Gene3D" id="4.10.410.10">
    <property type="entry name" value="Pancreatic trypsin inhibitor Kunitz domain"/>
    <property type="match status" value="1"/>
</dbReference>
<dbReference type="PANTHER" id="PTHR23301:SF106">
    <property type="entry name" value="CHITIN-BINDING TYPE-2 DOMAIN-CONTAINING PROTEIN-RELATED"/>
    <property type="match status" value="1"/>
</dbReference>
<dbReference type="Pfam" id="PF01826">
    <property type="entry name" value="TIL"/>
    <property type="match status" value="1"/>
</dbReference>
<dbReference type="InterPro" id="IPR051940">
    <property type="entry name" value="Chitin_bind-dev_reg"/>
</dbReference>
<keyword evidence="9" id="KW-1185">Reference proteome</keyword>
<dbReference type="Proteomes" id="UP000499080">
    <property type="component" value="Unassembled WGS sequence"/>
</dbReference>
<evidence type="ECO:0000256" key="1">
    <source>
        <dbReference type="ARBA" id="ARBA00022669"/>
    </source>
</evidence>
<keyword evidence="2" id="KW-0732">Signal</keyword>
<keyword evidence="4" id="KW-1015">Disulfide bond</keyword>
<protein>
    <submittedName>
        <fullName evidence="8">Papilin</fullName>
    </submittedName>
</protein>
<dbReference type="InterPro" id="IPR036880">
    <property type="entry name" value="Kunitz_BPTI_sf"/>
</dbReference>
<dbReference type="InterPro" id="IPR036084">
    <property type="entry name" value="Ser_inhib-like_sf"/>
</dbReference>
<evidence type="ECO:0000256" key="5">
    <source>
        <dbReference type="ARBA" id="ARBA00023180"/>
    </source>
</evidence>
<dbReference type="GO" id="GO:0008061">
    <property type="term" value="F:chitin binding"/>
    <property type="evidence" value="ECO:0007669"/>
    <property type="project" value="UniProtKB-KW"/>
</dbReference>
<gene>
    <name evidence="8" type="primary">mig-6_1</name>
    <name evidence="8" type="ORF">AVEN_143280_1</name>
</gene>
<dbReference type="Pfam" id="PF00014">
    <property type="entry name" value="Kunitz_BPTI"/>
    <property type="match status" value="1"/>
</dbReference>
<dbReference type="AlphaFoldDB" id="A0A4Y2ADL1"/>
<dbReference type="InterPro" id="IPR002919">
    <property type="entry name" value="TIL_dom"/>
</dbReference>
<feature type="domain" description="Chitin-binding type-2" evidence="7">
    <location>
        <begin position="117"/>
        <end position="171"/>
    </location>
</feature>
<proteinExistence type="predicted"/>
<evidence type="ECO:0000259" key="7">
    <source>
        <dbReference type="PROSITE" id="PS50940"/>
    </source>
</evidence>
<organism evidence="8 9">
    <name type="scientific">Araneus ventricosus</name>
    <name type="common">Orbweaver spider</name>
    <name type="synonym">Epeira ventricosa</name>
    <dbReference type="NCBI Taxonomy" id="182803"/>
    <lineage>
        <taxon>Eukaryota</taxon>
        <taxon>Metazoa</taxon>
        <taxon>Ecdysozoa</taxon>
        <taxon>Arthropoda</taxon>
        <taxon>Chelicerata</taxon>
        <taxon>Arachnida</taxon>
        <taxon>Araneae</taxon>
        <taxon>Araneomorphae</taxon>
        <taxon>Entelegynae</taxon>
        <taxon>Araneoidea</taxon>
        <taxon>Araneidae</taxon>
        <taxon>Araneus</taxon>
    </lineage>
</organism>
<dbReference type="SMART" id="SM00494">
    <property type="entry name" value="ChtBD2"/>
    <property type="match status" value="2"/>
</dbReference>
<dbReference type="PROSITE" id="PS50279">
    <property type="entry name" value="BPTI_KUNITZ_2"/>
    <property type="match status" value="1"/>
</dbReference>
<dbReference type="SUPFAM" id="SSF57362">
    <property type="entry name" value="BPTI-like"/>
    <property type="match status" value="1"/>
</dbReference>
<dbReference type="Gene3D" id="2.10.25.10">
    <property type="entry name" value="Laminin"/>
    <property type="match status" value="1"/>
</dbReference>
<dbReference type="InterPro" id="IPR002557">
    <property type="entry name" value="Chitin-bd_dom"/>
</dbReference>
<dbReference type="PRINTS" id="PR00759">
    <property type="entry name" value="BASICPTASE"/>
</dbReference>
<dbReference type="SUPFAM" id="SSF57625">
    <property type="entry name" value="Invertebrate chitin-binding proteins"/>
    <property type="match status" value="2"/>
</dbReference>
<sequence>KYYFNHEEGKCKKFIYGGCKGNGNNFDSIEECERSCLRSAEDASSEPICAEDGVRPDFESCGRYIRCSKGEKEMVSCPPGLHFNEASKQCDSPCDARCDTSLAMECEWPMGAEKTADPECAEDGRFTDFSSCSRYINCSNGEKSVESCPSGLHFNEKTKHCDSPCDAHCDQSLAFRCGWPMGTALSGDNPCPENEHLSLSGAACQRNCKNYKDWIVPCPLIWRRGCICDKGYVRNSEGKCIPTDECETDKE</sequence>
<evidence type="ECO:0000313" key="9">
    <source>
        <dbReference type="Proteomes" id="UP000499080"/>
    </source>
</evidence>
<comment type="caution">
    <text evidence="8">The sequence shown here is derived from an EMBL/GenBank/DDBJ whole genome shotgun (WGS) entry which is preliminary data.</text>
</comment>
<reference evidence="8 9" key="1">
    <citation type="journal article" date="2019" name="Sci. Rep.">
        <title>Orb-weaving spider Araneus ventricosus genome elucidates the spidroin gene catalogue.</title>
        <authorList>
            <person name="Kono N."/>
            <person name="Nakamura H."/>
            <person name="Ohtoshi R."/>
            <person name="Moran D.A.P."/>
            <person name="Shinohara A."/>
            <person name="Yoshida Y."/>
            <person name="Fujiwara M."/>
            <person name="Mori M."/>
            <person name="Tomita M."/>
            <person name="Arakawa K."/>
        </authorList>
    </citation>
    <scope>NUCLEOTIDE SEQUENCE [LARGE SCALE GENOMIC DNA]</scope>
</reference>
<dbReference type="InterPro" id="IPR002223">
    <property type="entry name" value="Kunitz_BPTI"/>
</dbReference>
<dbReference type="InterPro" id="IPR036508">
    <property type="entry name" value="Chitin-bd_dom_sf"/>
</dbReference>
<dbReference type="CDD" id="cd19941">
    <property type="entry name" value="TIL"/>
    <property type="match status" value="1"/>
</dbReference>
<dbReference type="PROSITE" id="PS00280">
    <property type="entry name" value="BPTI_KUNITZ_1"/>
    <property type="match status" value="1"/>
</dbReference>
<accession>A0A4Y2ADL1</accession>
<dbReference type="SUPFAM" id="SSF57567">
    <property type="entry name" value="Serine protease inhibitors"/>
    <property type="match status" value="1"/>
</dbReference>
<evidence type="ECO:0000259" key="6">
    <source>
        <dbReference type="PROSITE" id="PS50279"/>
    </source>
</evidence>
<keyword evidence="3" id="KW-0677">Repeat</keyword>
<dbReference type="CDD" id="cd00109">
    <property type="entry name" value="Kunitz-type"/>
    <property type="match status" value="1"/>
</dbReference>